<evidence type="ECO:0000313" key="13">
    <source>
        <dbReference type="Proteomes" id="UP000004893"/>
    </source>
</evidence>
<evidence type="ECO:0000256" key="1">
    <source>
        <dbReference type="ARBA" id="ARBA00004117"/>
    </source>
</evidence>
<evidence type="ECO:0000256" key="5">
    <source>
        <dbReference type="ARBA" id="ARBA00022475"/>
    </source>
</evidence>
<comment type="subcellular location">
    <subcellularLocation>
        <location evidence="1">Bacterial flagellum basal body</location>
    </subcellularLocation>
    <subcellularLocation>
        <location evidence="2">Cell membrane</location>
        <topology evidence="2">Peripheral membrane protein</topology>
    </subcellularLocation>
</comment>
<dbReference type="OrthoDB" id="9806941at2"/>
<dbReference type="SUPFAM" id="SSF101801">
    <property type="entry name" value="Surface presentation of antigens (SPOA)"/>
    <property type="match status" value="1"/>
</dbReference>
<dbReference type="GO" id="GO:0005886">
    <property type="term" value="C:plasma membrane"/>
    <property type="evidence" value="ECO:0007669"/>
    <property type="project" value="UniProtKB-SubCell"/>
</dbReference>
<dbReference type="STRING" id="553973.CLOHYLEM_06062"/>
<dbReference type="PANTHER" id="PTHR30034">
    <property type="entry name" value="FLAGELLAR MOTOR SWITCH PROTEIN FLIM"/>
    <property type="match status" value="1"/>
</dbReference>
<keyword evidence="12" id="KW-0282">Flagellum</keyword>
<evidence type="ECO:0000256" key="4">
    <source>
        <dbReference type="ARBA" id="ARBA00021898"/>
    </source>
</evidence>
<dbReference type="EMBL" id="ABYI02000022">
    <property type="protein sequence ID" value="EEG74056.1"/>
    <property type="molecule type" value="Genomic_DNA"/>
</dbReference>
<sequence length="336" mass="38360">MAEVLSQSQIDALLNSMMNSDAAEEPKEEKPEKNWKKYDFKSPKKFTKDKLKLLKGIYDNYGRLASSRLNGVLRTACEMEVLSVEEQRYFEFSNILSENDVMMMLNLKLPDESKNPPMMIHISQKLMVNMIDRMLGGTGDDDDVDSSYTYSEIESALYKKVMKYLLDITRDAWGNYIKINLGDQRLEENPGLFQEISLDEPVAIVLLNVKMQNIDGRITICIPGNLLMNIFNIIDKRKHVDGLYDEGIANSRELIMTRLNRSTMEIKAELAEAQLSMKEVCGLKVGDVIDLNKSRESDVVLYVEEQPWFRGKLGAHNKNAAVKIKQCIQEEAPADK</sequence>
<dbReference type="InterPro" id="IPR028976">
    <property type="entry name" value="CheC-like_sf"/>
</dbReference>
<dbReference type="PRINTS" id="PR00955">
    <property type="entry name" value="FLGMOTORFLIM"/>
</dbReference>
<dbReference type="Gene3D" id="2.30.330.10">
    <property type="entry name" value="SpoA-like"/>
    <property type="match status" value="1"/>
</dbReference>
<evidence type="ECO:0000256" key="3">
    <source>
        <dbReference type="ARBA" id="ARBA00011049"/>
    </source>
</evidence>
<feature type="domain" description="Flagellar motor switch protein FliN-like C-terminal" evidence="11">
    <location>
        <begin position="258"/>
        <end position="328"/>
    </location>
</feature>
<gene>
    <name evidence="12" type="primary">fliM</name>
    <name evidence="12" type="ORF">CLOHYLEM_06062</name>
</gene>
<dbReference type="Pfam" id="PF02154">
    <property type="entry name" value="FliM"/>
    <property type="match status" value="1"/>
</dbReference>
<evidence type="ECO:0000256" key="10">
    <source>
        <dbReference type="SAM" id="MobiDB-lite"/>
    </source>
</evidence>
<feature type="region of interest" description="Disordered" evidence="10">
    <location>
        <begin position="16"/>
        <end position="36"/>
    </location>
</feature>
<evidence type="ECO:0000256" key="2">
    <source>
        <dbReference type="ARBA" id="ARBA00004202"/>
    </source>
</evidence>
<keyword evidence="12" id="KW-0969">Cilium</keyword>
<dbReference type="PIRSF" id="PIRSF002888">
    <property type="entry name" value="FliM"/>
    <property type="match status" value="1"/>
</dbReference>
<accession>C0C1P2</accession>
<keyword evidence="7" id="KW-0283">Flagellar rotation</keyword>
<dbReference type="GO" id="GO:0050918">
    <property type="term" value="P:positive chemotaxis"/>
    <property type="evidence" value="ECO:0007669"/>
    <property type="project" value="TreeGrafter"/>
</dbReference>
<evidence type="ECO:0000256" key="8">
    <source>
        <dbReference type="ARBA" id="ARBA00023136"/>
    </source>
</evidence>
<keyword evidence="8" id="KW-0472">Membrane</keyword>
<dbReference type="GO" id="GO:0009425">
    <property type="term" value="C:bacterial-type flagellum basal body"/>
    <property type="evidence" value="ECO:0007669"/>
    <property type="project" value="UniProtKB-SubCell"/>
</dbReference>
<evidence type="ECO:0000313" key="12">
    <source>
        <dbReference type="EMBL" id="EEG74056.1"/>
    </source>
</evidence>
<dbReference type="Pfam" id="PF01052">
    <property type="entry name" value="FliMN_C"/>
    <property type="match status" value="1"/>
</dbReference>
<dbReference type="eggNOG" id="COG1868">
    <property type="taxonomic scope" value="Bacteria"/>
</dbReference>
<feature type="compositionally biased region" description="Basic and acidic residues" evidence="10">
    <location>
        <begin position="24"/>
        <end position="36"/>
    </location>
</feature>
<keyword evidence="9" id="KW-0975">Bacterial flagellum</keyword>
<proteinExistence type="inferred from homology"/>
<dbReference type="PANTHER" id="PTHR30034:SF6">
    <property type="entry name" value="YOP PROTEINS TRANSLOCATION PROTEIN Q"/>
    <property type="match status" value="1"/>
</dbReference>
<keyword evidence="12" id="KW-0966">Cell projection</keyword>
<dbReference type="Proteomes" id="UP000004893">
    <property type="component" value="Unassembled WGS sequence"/>
</dbReference>
<dbReference type="HOGENOM" id="CLU_052646_0_0_9"/>
<protein>
    <recommendedName>
        <fullName evidence="4">Flagellar motor switch protein FliM</fullName>
    </recommendedName>
</protein>
<evidence type="ECO:0000256" key="6">
    <source>
        <dbReference type="ARBA" id="ARBA00022500"/>
    </source>
</evidence>
<evidence type="ECO:0000256" key="7">
    <source>
        <dbReference type="ARBA" id="ARBA00022779"/>
    </source>
</evidence>
<dbReference type="AlphaFoldDB" id="C0C1P2"/>
<dbReference type="InterPro" id="IPR001543">
    <property type="entry name" value="FliN-like_C"/>
</dbReference>
<dbReference type="InterPro" id="IPR001689">
    <property type="entry name" value="Flag_FliM"/>
</dbReference>
<name>C0C1P2_9FIRM</name>
<keyword evidence="5" id="KW-1003">Cell membrane</keyword>
<dbReference type="CDD" id="cd17908">
    <property type="entry name" value="FliM"/>
    <property type="match status" value="1"/>
</dbReference>
<reference evidence="12" key="2">
    <citation type="submission" date="2013-06" db="EMBL/GenBank/DDBJ databases">
        <title>Draft genome sequence of Clostridium hylemonae (DSM 15053).</title>
        <authorList>
            <person name="Sudarsanam P."/>
            <person name="Ley R."/>
            <person name="Guruge J."/>
            <person name="Turnbaugh P.J."/>
            <person name="Mahowald M."/>
            <person name="Liep D."/>
            <person name="Gordon J."/>
        </authorList>
    </citation>
    <scope>NUCLEOTIDE SEQUENCE</scope>
    <source>
        <strain evidence="12">DSM 15053</strain>
    </source>
</reference>
<evidence type="ECO:0000256" key="9">
    <source>
        <dbReference type="ARBA" id="ARBA00023143"/>
    </source>
</evidence>
<dbReference type="InterPro" id="IPR036429">
    <property type="entry name" value="SpoA-like_sf"/>
</dbReference>
<dbReference type="GO" id="GO:0003774">
    <property type="term" value="F:cytoskeletal motor activity"/>
    <property type="evidence" value="ECO:0007669"/>
    <property type="project" value="InterPro"/>
</dbReference>
<dbReference type="Gene3D" id="3.40.1550.10">
    <property type="entry name" value="CheC-like"/>
    <property type="match status" value="1"/>
</dbReference>
<dbReference type="RefSeq" id="WP_006443409.1">
    <property type="nucleotide sequence ID" value="NZ_CP036524.1"/>
</dbReference>
<reference evidence="12" key="1">
    <citation type="submission" date="2009-02" db="EMBL/GenBank/DDBJ databases">
        <authorList>
            <person name="Fulton L."/>
            <person name="Clifton S."/>
            <person name="Fulton B."/>
            <person name="Xu J."/>
            <person name="Minx P."/>
            <person name="Pepin K.H."/>
            <person name="Johnson M."/>
            <person name="Bhonagiri V."/>
            <person name="Nash W.E."/>
            <person name="Mardis E.R."/>
            <person name="Wilson R.K."/>
        </authorList>
    </citation>
    <scope>NUCLEOTIDE SEQUENCE [LARGE SCALE GENOMIC DNA]</scope>
    <source>
        <strain evidence="12">DSM 15053</strain>
    </source>
</reference>
<organism evidence="12 13">
    <name type="scientific">[Clostridium] hylemonae DSM 15053</name>
    <dbReference type="NCBI Taxonomy" id="553973"/>
    <lineage>
        <taxon>Bacteria</taxon>
        <taxon>Bacillati</taxon>
        <taxon>Bacillota</taxon>
        <taxon>Clostridia</taxon>
        <taxon>Lachnospirales</taxon>
        <taxon>Lachnospiraceae</taxon>
    </lineage>
</organism>
<evidence type="ECO:0000259" key="11">
    <source>
        <dbReference type="Pfam" id="PF01052"/>
    </source>
</evidence>
<keyword evidence="6" id="KW-0145">Chemotaxis</keyword>
<dbReference type="SUPFAM" id="SSF103039">
    <property type="entry name" value="CheC-like"/>
    <property type="match status" value="1"/>
</dbReference>
<dbReference type="GO" id="GO:0071978">
    <property type="term" value="P:bacterial-type flagellum-dependent swarming motility"/>
    <property type="evidence" value="ECO:0007669"/>
    <property type="project" value="TreeGrafter"/>
</dbReference>
<comment type="caution">
    <text evidence="12">The sequence shown here is derived from an EMBL/GenBank/DDBJ whole genome shotgun (WGS) entry which is preliminary data.</text>
</comment>
<comment type="similarity">
    <text evidence="3">Belongs to the FliM family.</text>
</comment>
<keyword evidence="13" id="KW-1185">Reference proteome</keyword>